<dbReference type="Pfam" id="PF17773">
    <property type="entry name" value="UPF0176_N"/>
    <property type="match status" value="1"/>
</dbReference>
<evidence type="ECO:0000256" key="1">
    <source>
        <dbReference type="SAM" id="MobiDB-lite"/>
    </source>
</evidence>
<feature type="domain" description="tRNA uridine(34) hydroxylase N-terminal" evidence="3">
    <location>
        <begin position="38"/>
        <end position="141"/>
    </location>
</feature>
<dbReference type="eggNOG" id="KOG2551">
    <property type="taxonomic scope" value="Eukaryota"/>
</dbReference>
<dbReference type="AlphaFoldDB" id="E1ZD98"/>
<dbReference type="FunCoup" id="E1ZD98">
    <property type="interactions" value="1147"/>
</dbReference>
<feature type="compositionally biased region" description="Low complexity" evidence="1">
    <location>
        <begin position="715"/>
        <end position="727"/>
    </location>
</feature>
<feature type="domain" description="Serine hydrolase" evidence="2">
    <location>
        <begin position="501"/>
        <end position="700"/>
    </location>
</feature>
<feature type="compositionally biased region" description="Low complexity" evidence="1">
    <location>
        <begin position="983"/>
        <end position="1001"/>
    </location>
</feature>
<dbReference type="KEGG" id="cvr:CHLNCDRAFT_57621"/>
<dbReference type="Gene3D" id="3.30.70.100">
    <property type="match status" value="1"/>
</dbReference>
<feature type="region of interest" description="Disordered" evidence="1">
    <location>
        <begin position="1"/>
        <end position="31"/>
    </location>
</feature>
<dbReference type="InterPro" id="IPR020936">
    <property type="entry name" value="TrhO"/>
</dbReference>
<dbReference type="PANTHER" id="PTHR43268">
    <property type="entry name" value="THIOSULFATE SULFURTRANSFERASE/RHODANESE-LIKE DOMAIN-CONTAINING PROTEIN 2"/>
    <property type="match status" value="1"/>
</dbReference>
<proteinExistence type="predicted"/>
<dbReference type="PANTHER" id="PTHR43268:SF6">
    <property type="entry name" value="THIOSULFATE SULFURTRANSFERASE_RHODANESE-LIKE DOMAIN-CONTAINING PROTEIN 2"/>
    <property type="match status" value="1"/>
</dbReference>
<feature type="region of interest" description="Disordered" evidence="1">
    <location>
        <begin position="485"/>
        <end position="507"/>
    </location>
</feature>
<protein>
    <recommendedName>
        <fullName evidence="6">Rhodanese domain-containing protein</fullName>
    </recommendedName>
</protein>
<evidence type="ECO:0000313" key="4">
    <source>
        <dbReference type="EMBL" id="EFN56380.1"/>
    </source>
</evidence>
<dbReference type="EMBL" id="GL433842">
    <property type="protein sequence ID" value="EFN56380.1"/>
    <property type="molecule type" value="Genomic_DNA"/>
</dbReference>
<dbReference type="InterPro" id="IPR040503">
    <property type="entry name" value="TRHO_N"/>
</dbReference>
<keyword evidence="5" id="KW-1185">Reference proteome</keyword>
<accession>E1ZD98</accession>
<dbReference type="Gene3D" id="3.40.50.1820">
    <property type="entry name" value="alpha/beta hydrolase"/>
    <property type="match status" value="2"/>
</dbReference>
<dbReference type="Gene3D" id="3.40.250.10">
    <property type="entry name" value="Rhodanese-like domain"/>
    <property type="match status" value="1"/>
</dbReference>
<feature type="compositionally biased region" description="Basic and acidic residues" evidence="1">
    <location>
        <begin position="8"/>
        <end position="17"/>
    </location>
</feature>
<dbReference type="InParanoid" id="E1ZD98"/>
<sequence>MQHLQHGGSERAAERCRQPGAGADTSAAGPESQGVEGVLLFYAYRDLSRGGAREAARDWFQALCTEQGLVGRVRIALDGLNATLGGSLAALRQHAEAVEARFGAGGAPIDFKLAESSGRRSAATMRQSGFDRLSVQMCKEVVSLGLPDFLPSATSNDDGGGDASLVLPAGARHVEPEEFHAMLAAAAGSGCGSVARGGGSQGSDGGSSVGGSSRETVLIDTRNFYETQVGRFEVPGVALLDPQVRCFSDTPAWLDANQHRLANRRIMMYCTGGVVSSGTWRPTQAAASSVAPTLCLTSEGAWREAAAQQQATAAAGSGGSGRRLRILCLHGFRQTARNFEGRTHGLRKRLRDVAEFVFVDGPHQLPAWTKPPAAGEAGAEADAEAGAVAEAVAEAGRGPSPGSPPVRQESQEAAVGDLDAELAAELAAILAQQQADCEDPTEEEQRQRQQQPQRQGRQQEQQGQLGGPPRRAWLLVPEQYAALQHPQQEEAQEQHSNSSAAPGPGLAAGYVDEWQFQAQTAGWRQSEQLLSRVLGDQGPWDGVLGFSQGAAVAGFLAARQWLEAQQQQQQQQRHHHHHHQEQQQQEQQQQEQQQQEQQLEQEGFVGAARPGSSRPLLRFAILCSGYRSPLPEHRRVLKAAAAAGGAALPTLHIYGTGTAGWGEDRQIGAQHSAELADCFDPTQRFVVRHAGGHVIPASKAVAGRLHDFLAHVQHQEQQQQQDAGQQQRCPSSNALEGKHPAQADGRQLGKDEHLELRMAVRQAFREELAKPPGQRDPQRVRDLCVQGLRLIIEDCELHEKLSAALERRPIRLVAVAHLELPQGTLEEMRGVPAMDLCSTCHKNLDLIEIVEEQLRQYEQQWVDGYRKSGCCLGRRQWQQQLSSSRRRLAPRTLLRFAILCSGYRSPLPEHRRALEAAAAAGANDRQIGAQHSAELADCFDPTGEGPLPEKRDGRFVVRHAASHIIPASKAVAGRLRDFLAHMQQQQQGRRQDAGQQQRVTI</sequence>
<feature type="domain" description="Serine hydrolase" evidence="2">
    <location>
        <begin position="323"/>
        <end position="374"/>
    </location>
</feature>
<name>E1ZD98_CHLVA</name>
<feature type="compositionally biased region" description="Low complexity" evidence="1">
    <location>
        <begin position="582"/>
        <end position="601"/>
    </location>
</feature>
<dbReference type="SUPFAM" id="SSF53474">
    <property type="entry name" value="alpha/beta-Hydrolases"/>
    <property type="match status" value="1"/>
</dbReference>
<feature type="compositionally biased region" description="Gly residues" evidence="1">
    <location>
        <begin position="194"/>
        <end position="209"/>
    </location>
</feature>
<feature type="compositionally biased region" description="Low complexity" evidence="1">
    <location>
        <begin position="448"/>
        <end position="469"/>
    </location>
</feature>
<evidence type="ECO:0000259" key="2">
    <source>
        <dbReference type="Pfam" id="PF03959"/>
    </source>
</evidence>
<dbReference type="OrthoDB" id="25002at2759"/>
<dbReference type="InterPro" id="IPR036873">
    <property type="entry name" value="Rhodanese-like_dom_sf"/>
</dbReference>
<evidence type="ECO:0008006" key="6">
    <source>
        <dbReference type="Google" id="ProtNLM"/>
    </source>
</evidence>
<evidence type="ECO:0000313" key="5">
    <source>
        <dbReference type="Proteomes" id="UP000008141"/>
    </source>
</evidence>
<gene>
    <name evidence="4" type="ORF">CHLNCDRAFT_57621</name>
</gene>
<organism evidence="5">
    <name type="scientific">Chlorella variabilis</name>
    <name type="common">Green alga</name>
    <dbReference type="NCBI Taxonomy" id="554065"/>
    <lineage>
        <taxon>Eukaryota</taxon>
        <taxon>Viridiplantae</taxon>
        <taxon>Chlorophyta</taxon>
        <taxon>core chlorophytes</taxon>
        <taxon>Trebouxiophyceae</taxon>
        <taxon>Chlorellales</taxon>
        <taxon>Chlorellaceae</taxon>
        <taxon>Chlorella clade</taxon>
        <taxon>Chlorella</taxon>
    </lineage>
</organism>
<feature type="region of interest" description="Disordered" evidence="1">
    <location>
        <begin position="194"/>
        <end position="213"/>
    </location>
</feature>
<dbReference type="RefSeq" id="XP_005848482.1">
    <property type="nucleotide sequence ID" value="XM_005848420.1"/>
</dbReference>
<dbReference type="InterPro" id="IPR029058">
    <property type="entry name" value="AB_hydrolase_fold"/>
</dbReference>
<evidence type="ECO:0000259" key="3">
    <source>
        <dbReference type="Pfam" id="PF17773"/>
    </source>
</evidence>
<dbReference type="Proteomes" id="UP000008141">
    <property type="component" value="Unassembled WGS sequence"/>
</dbReference>
<feature type="region of interest" description="Disordered" evidence="1">
    <location>
        <begin position="566"/>
        <end position="601"/>
    </location>
</feature>
<feature type="region of interest" description="Disordered" evidence="1">
    <location>
        <begin position="364"/>
        <end position="415"/>
    </location>
</feature>
<dbReference type="GeneID" id="17355645"/>
<feature type="region of interest" description="Disordered" evidence="1">
    <location>
        <begin position="713"/>
        <end position="749"/>
    </location>
</feature>
<reference evidence="4 5" key="1">
    <citation type="journal article" date="2010" name="Plant Cell">
        <title>The Chlorella variabilis NC64A genome reveals adaptation to photosymbiosis, coevolution with viruses, and cryptic sex.</title>
        <authorList>
            <person name="Blanc G."/>
            <person name="Duncan G."/>
            <person name="Agarkova I."/>
            <person name="Borodovsky M."/>
            <person name="Gurnon J."/>
            <person name="Kuo A."/>
            <person name="Lindquist E."/>
            <person name="Lucas S."/>
            <person name="Pangilinan J."/>
            <person name="Polle J."/>
            <person name="Salamov A."/>
            <person name="Terry A."/>
            <person name="Yamada T."/>
            <person name="Dunigan D.D."/>
            <person name="Grigoriev I.V."/>
            <person name="Claverie J.M."/>
            <person name="Van Etten J.L."/>
        </authorList>
    </citation>
    <scope>NUCLEOTIDE SEQUENCE [LARGE SCALE GENOMIC DNA]</scope>
    <source>
        <strain evidence="4 5">NC64A</strain>
    </source>
</reference>
<feature type="region of interest" description="Disordered" evidence="1">
    <location>
        <begin position="433"/>
        <end position="469"/>
    </location>
</feature>
<feature type="compositionally biased region" description="Low complexity" evidence="1">
    <location>
        <begin position="373"/>
        <end position="400"/>
    </location>
</feature>
<feature type="compositionally biased region" description="Basic and acidic residues" evidence="1">
    <location>
        <begin position="736"/>
        <end position="749"/>
    </location>
</feature>
<dbReference type="InterPro" id="IPR005645">
    <property type="entry name" value="FSH-like_dom"/>
</dbReference>
<feature type="region of interest" description="Disordered" evidence="1">
    <location>
        <begin position="982"/>
        <end position="1001"/>
    </location>
</feature>
<dbReference type="Pfam" id="PF03959">
    <property type="entry name" value="FSH1"/>
    <property type="match status" value="2"/>
</dbReference>